<comment type="caution">
    <text evidence="2">The sequence shown here is derived from an EMBL/GenBank/DDBJ whole genome shotgun (WGS) entry which is preliminary data.</text>
</comment>
<dbReference type="PANTHER" id="PTHR12303:SF13">
    <property type="match status" value="1"/>
</dbReference>
<reference evidence="2 3" key="1">
    <citation type="submission" date="2023-08" db="EMBL/GenBank/DDBJ databases">
        <title>Black Yeasts Isolated from many extreme environments.</title>
        <authorList>
            <person name="Coleine C."/>
            <person name="Stajich J.E."/>
            <person name="Selbmann L."/>
        </authorList>
    </citation>
    <scope>NUCLEOTIDE SEQUENCE [LARGE SCALE GENOMIC DNA]</scope>
    <source>
        <strain evidence="2 3">CCFEE 5910</strain>
    </source>
</reference>
<dbReference type="SMART" id="SM01296">
    <property type="entry name" value="N2227"/>
    <property type="match status" value="1"/>
</dbReference>
<dbReference type="InterPro" id="IPR012901">
    <property type="entry name" value="CARME"/>
</dbReference>
<dbReference type="GO" id="GO:0008757">
    <property type="term" value="F:S-adenosylmethionine-dependent methyltransferase activity"/>
    <property type="evidence" value="ECO:0007669"/>
    <property type="project" value="InterPro"/>
</dbReference>
<evidence type="ECO:0008006" key="4">
    <source>
        <dbReference type="Google" id="ProtNLM"/>
    </source>
</evidence>
<sequence length="433" mass="49243">MRSFLLLRHVVAVVVAFSVCLSRAENYRLQPEIEVEAKHVTTLLVQVLQPNVPLLSPRHEIELSRLRVQLKHGAIKGESKSIRHRVLEALYGFETYKHGKVARYQKLYQNVSQRQRKILDRAVGYSDTLLGLEKLKAVNEDVCHEIVRVALAYYSINRQELDEFIQQEQAANRQPDHESVSQALKLFVRDWAIEGHNERHATFPCIESYLKDNFESVGVNGGSSVEILVPGAGLGRLAHEIAGLNANEWSSFVNAAYHFLEANTIPDTVSMYPFLDIWSHLKSRDEMLRRISLPDVTVNTSQVLLVEGDFTRVFKKSPAKFDAIVTLFFIDTARNLMNYLETIKQLLKPGGLWINSGPLLYGTSAWVQLSLEEIIQVVEEMGFKFLNTDSDCGDITLEGYPIRGKEALYNFNSSSLSKYAYVAQHWVARKHPK</sequence>
<evidence type="ECO:0000256" key="1">
    <source>
        <dbReference type="SAM" id="SignalP"/>
    </source>
</evidence>
<feature type="chain" id="PRO_5042950038" description="Carnosine N-methyltransferase" evidence="1">
    <location>
        <begin position="17"/>
        <end position="433"/>
    </location>
</feature>
<gene>
    <name evidence="2" type="ORF">LTR05_002065</name>
</gene>
<dbReference type="PANTHER" id="PTHR12303">
    <property type="entry name" value="CARNOSINE N-METHYLTRANSFERASE"/>
    <property type="match status" value="1"/>
</dbReference>
<protein>
    <recommendedName>
        <fullName evidence="4">Carnosine N-methyltransferase</fullName>
    </recommendedName>
</protein>
<evidence type="ECO:0000313" key="2">
    <source>
        <dbReference type="EMBL" id="KAK5087850.1"/>
    </source>
</evidence>
<keyword evidence="1" id="KW-0732">Signal</keyword>
<name>A0AAN7Y7S6_9EURO</name>
<dbReference type="Gene3D" id="3.40.50.150">
    <property type="entry name" value="Vaccinia Virus protein VP39"/>
    <property type="match status" value="1"/>
</dbReference>
<dbReference type="SUPFAM" id="SSF53335">
    <property type="entry name" value="S-adenosyl-L-methionine-dependent methyltransferases"/>
    <property type="match status" value="1"/>
</dbReference>
<evidence type="ECO:0000313" key="3">
    <source>
        <dbReference type="Proteomes" id="UP001309876"/>
    </source>
</evidence>
<organism evidence="2 3">
    <name type="scientific">Lithohypha guttulata</name>
    <dbReference type="NCBI Taxonomy" id="1690604"/>
    <lineage>
        <taxon>Eukaryota</taxon>
        <taxon>Fungi</taxon>
        <taxon>Dikarya</taxon>
        <taxon>Ascomycota</taxon>
        <taxon>Pezizomycotina</taxon>
        <taxon>Eurotiomycetes</taxon>
        <taxon>Chaetothyriomycetidae</taxon>
        <taxon>Chaetothyriales</taxon>
        <taxon>Trichomeriaceae</taxon>
        <taxon>Lithohypha</taxon>
    </lineage>
</organism>
<dbReference type="Proteomes" id="UP001309876">
    <property type="component" value="Unassembled WGS sequence"/>
</dbReference>
<proteinExistence type="predicted"/>
<feature type="signal peptide" evidence="1">
    <location>
        <begin position="1"/>
        <end position="16"/>
    </location>
</feature>
<keyword evidence="3" id="KW-1185">Reference proteome</keyword>
<dbReference type="InterPro" id="IPR029063">
    <property type="entry name" value="SAM-dependent_MTases_sf"/>
</dbReference>
<dbReference type="Pfam" id="PF07942">
    <property type="entry name" value="CARME"/>
    <property type="match status" value="1"/>
</dbReference>
<dbReference type="EMBL" id="JAVRRJ010000002">
    <property type="protein sequence ID" value="KAK5087850.1"/>
    <property type="molecule type" value="Genomic_DNA"/>
</dbReference>
<accession>A0AAN7Y7S6</accession>
<dbReference type="AlphaFoldDB" id="A0AAN7Y7S6"/>